<evidence type="ECO:0000256" key="1">
    <source>
        <dbReference type="SAM" id="Phobius"/>
    </source>
</evidence>
<dbReference type="InterPro" id="IPR001623">
    <property type="entry name" value="DnaJ_domain"/>
</dbReference>
<sequence length="311" mass="36206">MKTSITCQYCKKRHIEIVRSIRYMYGLIIFCVRGKKLFIGCKQCVKIKVVNNLLRTFLLGWWSLPWGLINIFFIIDNIYKLIWPFEEKAEIKEMERFLSEVDIDINDILLGEDGLSKSQREFMQRLSYVLFQAINADGEWHKDEEARAIKVICSNVNDILTPIQAKSLLDKAGLLRLDLLNIDEEEKIMLLQEAIILTGIDGVLKSSEREYLYNLGLRLGLHKEFIDSNINKILFDKYVEELSEELEHACNIMNLSIRSSLKDIKNRYREMMLINHPDVAHGLPRSTAEATAKKINWAYKVLKDHAKVNPL</sequence>
<gene>
    <name evidence="3" type="ORF">J4D97_20955</name>
</gene>
<evidence type="ECO:0000313" key="4">
    <source>
        <dbReference type="Proteomes" id="UP000670527"/>
    </source>
</evidence>
<reference evidence="3 4" key="1">
    <citation type="submission" date="2021-03" db="EMBL/GenBank/DDBJ databases">
        <authorList>
            <person name="Kim M.K."/>
        </authorList>
    </citation>
    <scope>NUCLEOTIDE SEQUENCE [LARGE SCALE GENOMIC DNA]</scope>
    <source>
        <strain evidence="3 4">BT507</strain>
    </source>
</reference>
<dbReference type="InterPro" id="IPR029024">
    <property type="entry name" value="TerB-like"/>
</dbReference>
<evidence type="ECO:0000313" key="3">
    <source>
        <dbReference type="EMBL" id="MBO3273133.1"/>
    </source>
</evidence>
<proteinExistence type="predicted"/>
<dbReference type="SUPFAM" id="SSF46565">
    <property type="entry name" value="Chaperone J-domain"/>
    <property type="match status" value="1"/>
</dbReference>
<feature type="transmembrane region" description="Helical" evidence="1">
    <location>
        <begin position="59"/>
        <end position="79"/>
    </location>
</feature>
<name>A0ABS3TIX6_9BACT</name>
<dbReference type="SMART" id="SM00271">
    <property type="entry name" value="DnaJ"/>
    <property type="match status" value="1"/>
</dbReference>
<dbReference type="Pfam" id="PF00226">
    <property type="entry name" value="DnaJ"/>
    <property type="match status" value="1"/>
</dbReference>
<dbReference type="Proteomes" id="UP000670527">
    <property type="component" value="Unassembled WGS sequence"/>
</dbReference>
<dbReference type="CDD" id="cd06257">
    <property type="entry name" value="DnaJ"/>
    <property type="match status" value="1"/>
</dbReference>
<comment type="caution">
    <text evidence="3">The sequence shown here is derived from an EMBL/GenBank/DDBJ whole genome shotgun (WGS) entry which is preliminary data.</text>
</comment>
<dbReference type="EMBL" id="JAGETX010000025">
    <property type="protein sequence ID" value="MBO3273133.1"/>
    <property type="molecule type" value="Genomic_DNA"/>
</dbReference>
<dbReference type="InterPro" id="IPR036869">
    <property type="entry name" value="J_dom_sf"/>
</dbReference>
<keyword evidence="1" id="KW-0472">Membrane</keyword>
<dbReference type="PROSITE" id="PS50076">
    <property type="entry name" value="DNAJ_2"/>
    <property type="match status" value="1"/>
</dbReference>
<evidence type="ECO:0000259" key="2">
    <source>
        <dbReference type="PROSITE" id="PS50076"/>
    </source>
</evidence>
<organism evidence="3 4">
    <name type="scientific">Hymenobacter defluvii</name>
    <dbReference type="NCBI Taxonomy" id="2054411"/>
    <lineage>
        <taxon>Bacteria</taxon>
        <taxon>Pseudomonadati</taxon>
        <taxon>Bacteroidota</taxon>
        <taxon>Cytophagia</taxon>
        <taxon>Cytophagales</taxon>
        <taxon>Hymenobacteraceae</taxon>
        <taxon>Hymenobacter</taxon>
    </lineage>
</organism>
<feature type="domain" description="J" evidence="2">
    <location>
        <begin position="248"/>
        <end position="307"/>
    </location>
</feature>
<keyword evidence="1" id="KW-1133">Transmembrane helix</keyword>
<keyword evidence="4" id="KW-1185">Reference proteome</keyword>
<dbReference type="Gene3D" id="1.10.287.110">
    <property type="entry name" value="DnaJ domain"/>
    <property type="match status" value="1"/>
</dbReference>
<dbReference type="SUPFAM" id="SSF158682">
    <property type="entry name" value="TerB-like"/>
    <property type="match status" value="1"/>
</dbReference>
<accession>A0ABS3TIX6</accession>
<protein>
    <submittedName>
        <fullName evidence="3">J domain-containing protein</fullName>
    </submittedName>
</protein>
<keyword evidence="1" id="KW-0812">Transmembrane</keyword>